<dbReference type="PROSITE" id="PS50119">
    <property type="entry name" value="ZF_BBOX"/>
    <property type="match status" value="1"/>
</dbReference>
<keyword evidence="5" id="KW-0175">Coiled coil</keyword>
<evidence type="ECO:0000256" key="5">
    <source>
        <dbReference type="SAM" id="Coils"/>
    </source>
</evidence>
<dbReference type="KEGG" id="caua:113057507"/>
<dbReference type="SMART" id="SM00336">
    <property type="entry name" value="BBOX"/>
    <property type="match status" value="1"/>
</dbReference>
<keyword evidence="8" id="KW-1185">Reference proteome</keyword>
<sequence length="410" mass="46410">MAELVSDTQNPLNCPICLNLLKNPVTTTCGHSFCMDCINGCWDRDASLRQAYSCPTCRATFDQRPALSKSTILAEIVEGMKRGVPAGPGDVKCDVCKGRKLKAIKSCLFCMASYCQTHIRPHYDSEAFKKHKLVNASSNLQQQICPQHHKALEIYCYNDRKCVCVVCMGDQHSGHQTVSAAAEMAKKQEELNIKKRYFTQKITDIGKKVQEFGKAVNSYKSSAQAAVQHSDRIFNELIRSIQKRRGEVRELIRAQEKKEIGQINEHIQKLEQEISNMKHENDKLEPILHTEDHIHFFQNYSSQPGLYLCTTSARDVNDLLTFKNVEESVSELKKQLVKLCEEHMGKISKKVADVQIFKTSRLLDMEPAVPALSSSSSSSDIKRKYKINIKGIVDLRTVFLLLLTLMMFCA</sequence>
<dbReference type="OrthoDB" id="6105938at2759"/>
<protein>
    <submittedName>
        <fullName evidence="9">Tripartite motif-containing protein 29-like</fullName>
    </submittedName>
</protein>
<dbReference type="InterPro" id="IPR017907">
    <property type="entry name" value="Znf_RING_CS"/>
</dbReference>
<dbReference type="Proteomes" id="UP000515129">
    <property type="component" value="Chromosome 38"/>
</dbReference>
<evidence type="ECO:0000313" key="8">
    <source>
        <dbReference type="Proteomes" id="UP000515129"/>
    </source>
</evidence>
<dbReference type="Pfam" id="PF25600">
    <property type="entry name" value="TRIM_CC"/>
    <property type="match status" value="1"/>
</dbReference>
<dbReference type="Pfam" id="PF00643">
    <property type="entry name" value="zf-B_box"/>
    <property type="match status" value="1"/>
</dbReference>
<dbReference type="PANTHER" id="PTHR25465">
    <property type="entry name" value="B-BOX DOMAIN CONTAINING"/>
    <property type="match status" value="1"/>
</dbReference>
<dbReference type="InterPro" id="IPR013083">
    <property type="entry name" value="Znf_RING/FYVE/PHD"/>
</dbReference>
<reference evidence="9" key="1">
    <citation type="submission" date="2025-08" db="UniProtKB">
        <authorList>
            <consortium name="RefSeq"/>
        </authorList>
    </citation>
    <scope>IDENTIFICATION</scope>
    <source>
        <strain evidence="9">Wakin</strain>
        <tissue evidence="9">Muscle</tissue>
    </source>
</reference>
<evidence type="ECO:0000256" key="1">
    <source>
        <dbReference type="ARBA" id="ARBA00022723"/>
    </source>
</evidence>
<dbReference type="InterPro" id="IPR058030">
    <property type="entry name" value="TRIM8/14/16/25/29/45/65_CC"/>
</dbReference>
<organism evidence="8 9">
    <name type="scientific">Carassius auratus</name>
    <name type="common">Goldfish</name>
    <dbReference type="NCBI Taxonomy" id="7957"/>
    <lineage>
        <taxon>Eukaryota</taxon>
        <taxon>Metazoa</taxon>
        <taxon>Chordata</taxon>
        <taxon>Craniata</taxon>
        <taxon>Vertebrata</taxon>
        <taxon>Euteleostomi</taxon>
        <taxon>Actinopterygii</taxon>
        <taxon>Neopterygii</taxon>
        <taxon>Teleostei</taxon>
        <taxon>Ostariophysi</taxon>
        <taxon>Cypriniformes</taxon>
        <taxon>Cyprinidae</taxon>
        <taxon>Cyprininae</taxon>
        <taxon>Carassius</taxon>
    </lineage>
</organism>
<dbReference type="CDD" id="cd19769">
    <property type="entry name" value="Bbox2_TRIM16-like"/>
    <property type="match status" value="1"/>
</dbReference>
<dbReference type="PANTHER" id="PTHR25465:SF75">
    <property type="entry name" value="E3 UBIQUITIN_ISG15 LIGASE TRIM25-RELATED"/>
    <property type="match status" value="1"/>
</dbReference>
<evidence type="ECO:0000256" key="4">
    <source>
        <dbReference type="PROSITE-ProRule" id="PRU00024"/>
    </source>
</evidence>
<dbReference type="PROSITE" id="PS00518">
    <property type="entry name" value="ZF_RING_1"/>
    <property type="match status" value="1"/>
</dbReference>
<evidence type="ECO:0000259" key="6">
    <source>
        <dbReference type="PROSITE" id="PS50089"/>
    </source>
</evidence>
<evidence type="ECO:0000259" key="7">
    <source>
        <dbReference type="PROSITE" id="PS50119"/>
    </source>
</evidence>
<accession>A0A6P6L882</accession>
<feature type="domain" description="B box-type" evidence="7">
    <location>
        <begin position="140"/>
        <end position="180"/>
    </location>
</feature>
<dbReference type="SMART" id="SM00184">
    <property type="entry name" value="RING"/>
    <property type="match status" value="1"/>
</dbReference>
<dbReference type="RefSeq" id="XP_026080714.1">
    <property type="nucleotide sequence ID" value="XM_026224929.1"/>
</dbReference>
<dbReference type="Pfam" id="PF15227">
    <property type="entry name" value="zf-C3HC4_4"/>
    <property type="match status" value="1"/>
</dbReference>
<dbReference type="InterPro" id="IPR051051">
    <property type="entry name" value="E3_ubiq-ligase_TRIM/RNF"/>
</dbReference>
<dbReference type="SUPFAM" id="SSF57850">
    <property type="entry name" value="RING/U-box"/>
    <property type="match status" value="1"/>
</dbReference>
<keyword evidence="2 4" id="KW-0863">Zinc-finger</keyword>
<dbReference type="Gene3D" id="4.10.830.40">
    <property type="match status" value="1"/>
</dbReference>
<dbReference type="SUPFAM" id="SSF57845">
    <property type="entry name" value="B-box zinc-binding domain"/>
    <property type="match status" value="1"/>
</dbReference>
<dbReference type="Gene3D" id="3.30.40.10">
    <property type="entry name" value="Zinc/RING finger domain, C3HC4 (zinc finger)"/>
    <property type="match status" value="1"/>
</dbReference>
<keyword evidence="1" id="KW-0479">Metal-binding</keyword>
<feature type="domain" description="RING-type" evidence="6">
    <location>
        <begin position="14"/>
        <end position="58"/>
    </location>
</feature>
<evidence type="ECO:0000313" key="9">
    <source>
        <dbReference type="RefSeq" id="XP_026080714.1"/>
    </source>
</evidence>
<dbReference type="AlphaFoldDB" id="A0A6P6L882"/>
<gene>
    <name evidence="9" type="primary">LOC113057507</name>
</gene>
<dbReference type="GO" id="GO:0008270">
    <property type="term" value="F:zinc ion binding"/>
    <property type="evidence" value="ECO:0007669"/>
    <property type="project" value="UniProtKB-KW"/>
</dbReference>
<feature type="coiled-coil region" evidence="5">
    <location>
        <begin position="253"/>
        <end position="287"/>
    </location>
</feature>
<proteinExistence type="predicted"/>
<keyword evidence="3" id="KW-0862">Zinc</keyword>
<dbReference type="PROSITE" id="PS50089">
    <property type="entry name" value="ZF_RING_2"/>
    <property type="match status" value="1"/>
</dbReference>
<name>A0A6P6L882_CARAU</name>
<dbReference type="InterPro" id="IPR001841">
    <property type="entry name" value="Znf_RING"/>
</dbReference>
<evidence type="ECO:0000256" key="2">
    <source>
        <dbReference type="ARBA" id="ARBA00022771"/>
    </source>
</evidence>
<dbReference type="GeneID" id="113057507"/>
<dbReference type="Gene3D" id="3.30.160.60">
    <property type="entry name" value="Classic Zinc Finger"/>
    <property type="match status" value="1"/>
</dbReference>
<dbReference type="InterPro" id="IPR000315">
    <property type="entry name" value="Znf_B-box"/>
</dbReference>
<evidence type="ECO:0000256" key="3">
    <source>
        <dbReference type="ARBA" id="ARBA00022833"/>
    </source>
</evidence>